<dbReference type="AlphaFoldDB" id="A0A1H6F8Z6"/>
<organism evidence="2 3">
    <name type="scientific">Candidatus Venteria ishoeyi</name>
    <dbReference type="NCBI Taxonomy" id="1899563"/>
    <lineage>
        <taxon>Bacteria</taxon>
        <taxon>Pseudomonadati</taxon>
        <taxon>Pseudomonadota</taxon>
        <taxon>Gammaproteobacteria</taxon>
        <taxon>Thiotrichales</taxon>
        <taxon>Thiotrichaceae</taxon>
        <taxon>Venteria</taxon>
    </lineage>
</organism>
<evidence type="ECO:0000256" key="1">
    <source>
        <dbReference type="SAM" id="MobiDB-lite"/>
    </source>
</evidence>
<dbReference type="Proteomes" id="UP000236724">
    <property type="component" value="Unassembled WGS sequence"/>
</dbReference>
<evidence type="ECO:0000313" key="2">
    <source>
        <dbReference type="EMBL" id="SEH05494.1"/>
    </source>
</evidence>
<protein>
    <submittedName>
        <fullName evidence="2">Uncharacterized protein</fullName>
    </submittedName>
</protein>
<dbReference type="EMBL" id="FMSV02000296">
    <property type="protein sequence ID" value="SEH05494.1"/>
    <property type="molecule type" value="Genomic_DNA"/>
</dbReference>
<feature type="compositionally biased region" description="Basic and acidic residues" evidence="1">
    <location>
        <begin position="111"/>
        <end position="125"/>
    </location>
</feature>
<proteinExistence type="predicted"/>
<reference evidence="2 3" key="1">
    <citation type="submission" date="2016-10" db="EMBL/GenBank/DDBJ databases">
        <authorList>
            <person name="de Groot N.N."/>
        </authorList>
    </citation>
    <scope>NUCLEOTIDE SEQUENCE [LARGE SCALE GENOMIC DNA]</scope>
    <source>
        <strain evidence="2">MBHS1</strain>
    </source>
</reference>
<feature type="region of interest" description="Disordered" evidence="1">
    <location>
        <begin position="96"/>
        <end position="132"/>
    </location>
</feature>
<sequence>MDNRSALRRCRDVPRNHRILHRLAAQKSPRAFRSMDLGLAPRPRHQRLRRRIPPWHGGSVQRHASTHAGQRYAVRDVHPPGHRRVVGHGRHLLGGRFASGGRVVHRHRNHLGTEKRRLRARHSDSHAAQTPG</sequence>
<accession>A0A1H6F8Z6</accession>
<feature type="region of interest" description="Disordered" evidence="1">
    <location>
        <begin position="33"/>
        <end position="68"/>
    </location>
</feature>
<name>A0A1H6F8Z6_9GAMM</name>
<keyword evidence="3" id="KW-1185">Reference proteome</keyword>
<gene>
    <name evidence="2" type="ORF">MBHS_01348</name>
</gene>
<feature type="compositionally biased region" description="Basic residues" evidence="1">
    <location>
        <begin position="42"/>
        <end position="53"/>
    </location>
</feature>
<evidence type="ECO:0000313" key="3">
    <source>
        <dbReference type="Proteomes" id="UP000236724"/>
    </source>
</evidence>